<dbReference type="Proteomes" id="UP000194420">
    <property type="component" value="Unassembled WGS sequence"/>
</dbReference>
<reference evidence="4" key="1">
    <citation type="submission" date="2017-04" db="EMBL/GenBank/DDBJ databases">
        <authorList>
            <person name="Varghese N."/>
            <person name="Submissions S."/>
        </authorList>
    </citation>
    <scope>NUCLEOTIDE SEQUENCE [LARGE SCALE GENOMIC DNA]</scope>
</reference>
<name>A0A1Y6F821_9SPHN</name>
<dbReference type="InterPro" id="IPR036188">
    <property type="entry name" value="FAD/NAD-bd_sf"/>
</dbReference>
<dbReference type="OrthoDB" id="5793379at2"/>
<dbReference type="EMBL" id="FXWG01000002">
    <property type="protein sequence ID" value="SMQ69731.1"/>
    <property type="molecule type" value="Genomic_DNA"/>
</dbReference>
<keyword evidence="2" id="KW-1133">Transmembrane helix</keyword>
<dbReference type="SUPFAM" id="SSF51905">
    <property type="entry name" value="FAD/NAD(P)-binding domain"/>
    <property type="match status" value="1"/>
</dbReference>
<dbReference type="GO" id="GO:0016705">
    <property type="term" value="F:oxidoreductase activity, acting on paired donors, with incorporation or reduction of molecular oxygen"/>
    <property type="evidence" value="ECO:0007669"/>
    <property type="project" value="InterPro"/>
</dbReference>
<dbReference type="Gene3D" id="3.50.50.60">
    <property type="entry name" value="FAD/NAD(P)-binding domain"/>
    <property type="match status" value="1"/>
</dbReference>
<keyword evidence="2" id="KW-0472">Membrane</keyword>
<feature type="transmembrane region" description="Helical" evidence="2">
    <location>
        <begin position="6"/>
        <end position="24"/>
    </location>
</feature>
<dbReference type="GO" id="GO:0045436">
    <property type="term" value="F:lycopene beta cyclase activity"/>
    <property type="evidence" value="ECO:0007669"/>
    <property type="project" value="InterPro"/>
</dbReference>
<dbReference type="InterPro" id="IPR008461">
    <property type="entry name" value="CrtY"/>
</dbReference>
<dbReference type="GO" id="GO:0016117">
    <property type="term" value="P:carotenoid biosynthetic process"/>
    <property type="evidence" value="ECO:0007669"/>
    <property type="project" value="InterPro"/>
</dbReference>
<accession>A0A1Y6F821</accession>
<dbReference type="Pfam" id="PF05834">
    <property type="entry name" value="Lycopene_cycl"/>
    <property type="match status" value="1"/>
</dbReference>
<dbReference type="InterPro" id="IPR010108">
    <property type="entry name" value="Lycopene_cyclase_b/e"/>
</dbReference>
<comment type="similarity">
    <text evidence="1">Belongs to the lycopene cyclase family.</text>
</comment>
<evidence type="ECO:0000313" key="4">
    <source>
        <dbReference type="Proteomes" id="UP000194420"/>
    </source>
</evidence>
<protein>
    <submittedName>
        <fullName evidence="3">Lycopene beta-cyclase</fullName>
    </submittedName>
</protein>
<evidence type="ECO:0000256" key="2">
    <source>
        <dbReference type="SAM" id="Phobius"/>
    </source>
</evidence>
<sequence>MNGRMVDVAIVGGGLAGGLIALALHRRRPELRLALIEAGEVLGGNHRWSWFDSDLSPEGRALLAEFRHVIWDGGYDVTFPRHRRQVRATYNSLSSADFHQGLTRLLPPETVLLKSGVAELDAEGVMLENGERIPARAVIDCRSFKPSPHLTGGWQVFMGRKTRLDKPHDCERPVIMDASVDQLAPHGNGGAYRFVYVLPLGAHDIFVEDTYYADEPLLDRSALSGRIDAYCRRHGWEGQITGSETGVLPVITGGNFSAYLDSIRIPGVAMAGARGGFSHPLTSYTMPIAVENALAIADEADLTGHQLAAFMEARARRHWRRMRFYRLLGRMLFQAAEPDRRVDIFERFYALPQNIFQRFYAGQSNLFDKARILVGKPPVAIGRAMRALASSGRPLTSQEKA</sequence>
<organism evidence="3 4">
    <name type="scientific">Altererythrobacter xiamenensis</name>
    <dbReference type="NCBI Taxonomy" id="1316679"/>
    <lineage>
        <taxon>Bacteria</taxon>
        <taxon>Pseudomonadati</taxon>
        <taxon>Pseudomonadota</taxon>
        <taxon>Alphaproteobacteria</taxon>
        <taxon>Sphingomonadales</taxon>
        <taxon>Erythrobacteraceae</taxon>
        <taxon>Altererythrobacter</taxon>
    </lineage>
</organism>
<evidence type="ECO:0000256" key="1">
    <source>
        <dbReference type="ARBA" id="ARBA00006599"/>
    </source>
</evidence>
<evidence type="ECO:0000313" key="3">
    <source>
        <dbReference type="EMBL" id="SMQ69731.1"/>
    </source>
</evidence>
<gene>
    <name evidence="3" type="ORF">SAMN06297468_1919</name>
</gene>
<dbReference type="NCBIfam" id="TIGR01789">
    <property type="entry name" value="lycopene_cycl"/>
    <property type="match status" value="1"/>
</dbReference>
<proteinExistence type="inferred from homology"/>
<dbReference type="AlphaFoldDB" id="A0A1Y6F821"/>
<dbReference type="RefSeq" id="WP_086437771.1">
    <property type="nucleotide sequence ID" value="NZ_FXWG01000002.1"/>
</dbReference>
<dbReference type="NCBIfam" id="TIGR01790">
    <property type="entry name" value="carotene-cycl"/>
    <property type="match status" value="1"/>
</dbReference>
<keyword evidence="4" id="KW-1185">Reference proteome</keyword>
<keyword evidence="2" id="KW-0812">Transmembrane</keyword>